<name>A0ACD5W9Q5_AVESA</name>
<evidence type="ECO:0000313" key="1">
    <source>
        <dbReference type="EnsemblPlants" id="AVESA.00010b.r2.4AG0588290.3.CDS"/>
    </source>
</evidence>
<reference evidence="1" key="2">
    <citation type="submission" date="2025-09" db="UniProtKB">
        <authorList>
            <consortium name="EnsemblPlants"/>
        </authorList>
    </citation>
    <scope>IDENTIFICATION</scope>
</reference>
<dbReference type="EnsemblPlants" id="AVESA.00010b.r2.4AG0588290.3">
    <property type="protein sequence ID" value="AVESA.00010b.r2.4AG0588290.3.CDS"/>
    <property type="gene ID" value="AVESA.00010b.r2.4AG0588290"/>
</dbReference>
<accession>A0ACD5W9Q5</accession>
<sequence length="147" mass="15965">MTAAYKESKENSIKFHRTIGIRKMGNAAALLFLVAALLCLMHTGDAQRRFCGKSDITFLVRKTGNVVGSQPEYVVAIETSCSCPMKDVRVWCGGLEDSAVPLDAGKVEVDEGMCVLKQPVARGSPVVFNYSCEVPVNFRVFNAAPDC</sequence>
<proteinExistence type="predicted"/>
<protein>
    <submittedName>
        <fullName evidence="1">Uncharacterized protein</fullName>
    </submittedName>
</protein>
<keyword evidence="2" id="KW-1185">Reference proteome</keyword>
<reference evidence="1" key="1">
    <citation type="submission" date="2021-05" db="EMBL/GenBank/DDBJ databases">
        <authorList>
            <person name="Scholz U."/>
            <person name="Mascher M."/>
            <person name="Fiebig A."/>
        </authorList>
    </citation>
    <scope>NUCLEOTIDE SEQUENCE [LARGE SCALE GENOMIC DNA]</scope>
</reference>
<organism evidence="1 2">
    <name type="scientific">Avena sativa</name>
    <name type="common">Oat</name>
    <dbReference type="NCBI Taxonomy" id="4498"/>
    <lineage>
        <taxon>Eukaryota</taxon>
        <taxon>Viridiplantae</taxon>
        <taxon>Streptophyta</taxon>
        <taxon>Embryophyta</taxon>
        <taxon>Tracheophyta</taxon>
        <taxon>Spermatophyta</taxon>
        <taxon>Magnoliopsida</taxon>
        <taxon>Liliopsida</taxon>
        <taxon>Poales</taxon>
        <taxon>Poaceae</taxon>
        <taxon>BOP clade</taxon>
        <taxon>Pooideae</taxon>
        <taxon>Poodae</taxon>
        <taxon>Poeae</taxon>
        <taxon>Poeae Chloroplast Group 1 (Aveneae type)</taxon>
        <taxon>Aveninae</taxon>
        <taxon>Avena</taxon>
    </lineage>
</organism>
<evidence type="ECO:0000313" key="2">
    <source>
        <dbReference type="Proteomes" id="UP001732700"/>
    </source>
</evidence>
<dbReference type="Proteomes" id="UP001732700">
    <property type="component" value="Chromosome 4A"/>
</dbReference>